<dbReference type="InterPro" id="IPR036737">
    <property type="entry name" value="OmpA-like_sf"/>
</dbReference>
<feature type="domain" description="OmpA-like" evidence="2">
    <location>
        <begin position="1"/>
        <end position="61"/>
    </location>
</feature>
<evidence type="ECO:0000313" key="3">
    <source>
        <dbReference type="EMBL" id="OAZ03682.1"/>
    </source>
</evidence>
<dbReference type="CDD" id="cd07185">
    <property type="entry name" value="OmpA_C-like"/>
    <property type="match status" value="1"/>
</dbReference>
<keyword evidence="4" id="KW-1185">Reference proteome</keyword>
<dbReference type="PANTHER" id="PTHR30329">
    <property type="entry name" value="STATOR ELEMENT OF FLAGELLAR MOTOR COMPLEX"/>
    <property type="match status" value="1"/>
</dbReference>
<dbReference type="GO" id="GO:0016020">
    <property type="term" value="C:membrane"/>
    <property type="evidence" value="ECO:0007669"/>
    <property type="project" value="UniProtKB-UniRule"/>
</dbReference>
<organism evidence="3 4">
    <name type="scientific">Flavobacterium succinicans</name>
    <dbReference type="NCBI Taxonomy" id="29536"/>
    <lineage>
        <taxon>Bacteria</taxon>
        <taxon>Pseudomonadati</taxon>
        <taxon>Bacteroidota</taxon>
        <taxon>Flavobacteriia</taxon>
        <taxon>Flavobacteriales</taxon>
        <taxon>Flavobacteriaceae</taxon>
        <taxon>Flavobacterium</taxon>
    </lineage>
</organism>
<sequence>MNKKLSQARAKAVVDALVARGINPANLSSNGFGSTKPVATNKTAKGRAENRRTEVIYVGGVDGASVNIK</sequence>
<dbReference type="Gene3D" id="3.30.1330.60">
    <property type="entry name" value="OmpA-like domain"/>
    <property type="match status" value="1"/>
</dbReference>
<dbReference type="PATRIC" id="fig|29536.5.peg.2050"/>
<evidence type="ECO:0000256" key="1">
    <source>
        <dbReference type="PROSITE-ProRule" id="PRU00473"/>
    </source>
</evidence>
<reference evidence="3 4" key="1">
    <citation type="submission" date="2016-06" db="EMBL/GenBank/DDBJ databases">
        <title>Draft genome sequence of Flavobacterium succinicans strain DD5b.</title>
        <authorList>
            <person name="Poehlein A."/>
            <person name="Daniel R."/>
            <person name="Simeonova D.D."/>
        </authorList>
    </citation>
    <scope>NUCLEOTIDE SEQUENCE [LARGE SCALE GENOMIC DNA]</scope>
    <source>
        <strain evidence="3 4">DD5b</strain>
    </source>
</reference>
<keyword evidence="1" id="KW-0472">Membrane</keyword>
<proteinExistence type="predicted"/>
<keyword evidence="3" id="KW-0449">Lipoprotein</keyword>
<dbReference type="PANTHER" id="PTHR30329:SF21">
    <property type="entry name" value="LIPOPROTEIN YIAD-RELATED"/>
    <property type="match status" value="1"/>
</dbReference>
<dbReference type="PROSITE" id="PS51123">
    <property type="entry name" value="OMPA_2"/>
    <property type="match status" value="1"/>
</dbReference>
<name>A0A199XQJ1_9FLAO</name>
<accession>A0A199XQJ1</accession>
<dbReference type="Proteomes" id="UP000093807">
    <property type="component" value="Unassembled WGS sequence"/>
</dbReference>
<dbReference type="InterPro" id="IPR006665">
    <property type="entry name" value="OmpA-like"/>
</dbReference>
<evidence type="ECO:0000259" key="2">
    <source>
        <dbReference type="PROSITE" id="PS51123"/>
    </source>
</evidence>
<protein>
    <submittedName>
        <fullName evidence="3">Putative lipoprotein YiaD</fullName>
    </submittedName>
</protein>
<dbReference type="SUPFAM" id="SSF103088">
    <property type="entry name" value="OmpA-like"/>
    <property type="match status" value="1"/>
</dbReference>
<evidence type="ECO:0000313" key="4">
    <source>
        <dbReference type="Proteomes" id="UP000093807"/>
    </source>
</evidence>
<dbReference type="AlphaFoldDB" id="A0A199XQJ1"/>
<comment type="caution">
    <text evidence="3">The sequence shown here is derived from an EMBL/GenBank/DDBJ whole genome shotgun (WGS) entry which is preliminary data.</text>
</comment>
<dbReference type="Pfam" id="PF00691">
    <property type="entry name" value="OmpA"/>
    <property type="match status" value="1"/>
</dbReference>
<dbReference type="EMBL" id="JMTM01000053">
    <property type="protein sequence ID" value="OAZ03682.1"/>
    <property type="molecule type" value="Genomic_DNA"/>
</dbReference>
<dbReference type="InterPro" id="IPR050330">
    <property type="entry name" value="Bact_OuterMem_StrucFunc"/>
</dbReference>
<gene>
    <name evidence="3" type="primary">yiaD_2</name>
    <name evidence="3" type="ORF">FLB_19600</name>
</gene>